<keyword evidence="2" id="KW-1185">Reference proteome</keyword>
<protein>
    <submittedName>
        <fullName evidence="1">Uncharacterized protein</fullName>
    </submittedName>
</protein>
<dbReference type="Proteomes" id="UP001344447">
    <property type="component" value="Unassembled WGS sequence"/>
</dbReference>
<gene>
    <name evidence="1" type="ORF">RB653_006049</name>
</gene>
<name>A0AAN7U8C0_9MYCE</name>
<dbReference type="EMBL" id="JAVFKY010000001">
    <property type="protein sequence ID" value="KAK5584438.1"/>
    <property type="molecule type" value="Genomic_DNA"/>
</dbReference>
<proteinExistence type="predicted"/>
<organism evidence="1 2">
    <name type="scientific">Dictyostelium firmibasis</name>
    <dbReference type="NCBI Taxonomy" id="79012"/>
    <lineage>
        <taxon>Eukaryota</taxon>
        <taxon>Amoebozoa</taxon>
        <taxon>Evosea</taxon>
        <taxon>Eumycetozoa</taxon>
        <taxon>Dictyostelia</taxon>
        <taxon>Dictyosteliales</taxon>
        <taxon>Dictyosteliaceae</taxon>
        <taxon>Dictyostelium</taxon>
    </lineage>
</organism>
<accession>A0AAN7U8C0</accession>
<sequence>MVVCQNYFCNAPFSYGFKILFLLTNYKTFILNTLEFFFTISNNKNYF</sequence>
<evidence type="ECO:0000313" key="2">
    <source>
        <dbReference type="Proteomes" id="UP001344447"/>
    </source>
</evidence>
<reference evidence="1 2" key="1">
    <citation type="submission" date="2023-11" db="EMBL/GenBank/DDBJ databases">
        <title>Dfirmibasis_genome.</title>
        <authorList>
            <person name="Edelbroek B."/>
            <person name="Kjellin J."/>
            <person name="Jerlstrom-Hultqvist J."/>
            <person name="Soderbom F."/>
        </authorList>
    </citation>
    <scope>NUCLEOTIDE SEQUENCE [LARGE SCALE GENOMIC DNA]</scope>
    <source>
        <strain evidence="1 2">TNS-C-14</strain>
    </source>
</reference>
<dbReference type="AlphaFoldDB" id="A0AAN7U8C0"/>
<comment type="caution">
    <text evidence="1">The sequence shown here is derived from an EMBL/GenBank/DDBJ whole genome shotgun (WGS) entry which is preliminary data.</text>
</comment>
<evidence type="ECO:0000313" key="1">
    <source>
        <dbReference type="EMBL" id="KAK5584438.1"/>
    </source>
</evidence>